<evidence type="ECO:0000256" key="1">
    <source>
        <dbReference type="ARBA" id="ARBA00010549"/>
    </source>
</evidence>
<keyword evidence="4" id="KW-1185">Reference proteome</keyword>
<name>A0A8K0K6Q5_LADFU</name>
<accession>A0A8K0K6Q5</accession>
<dbReference type="OrthoDB" id="6119141at2759"/>
<evidence type="ECO:0000313" key="4">
    <source>
        <dbReference type="Proteomes" id="UP000792457"/>
    </source>
</evidence>
<dbReference type="AlphaFoldDB" id="A0A8K0K6Q5"/>
<feature type="region of interest" description="Disordered" evidence="2">
    <location>
        <begin position="82"/>
        <end position="143"/>
    </location>
</feature>
<feature type="compositionally biased region" description="Basic and acidic residues" evidence="2">
    <location>
        <begin position="14"/>
        <end position="27"/>
    </location>
</feature>
<feature type="compositionally biased region" description="Low complexity" evidence="2">
    <location>
        <begin position="29"/>
        <end position="38"/>
    </location>
</feature>
<dbReference type="PANTHER" id="PTHR31281">
    <property type="entry name" value="PROTEIN FAM219A"/>
    <property type="match status" value="1"/>
</dbReference>
<reference evidence="3" key="2">
    <citation type="submission" date="2017-10" db="EMBL/GenBank/DDBJ databases">
        <title>Ladona fulva Genome sequencing and assembly.</title>
        <authorList>
            <person name="Murali S."/>
            <person name="Richards S."/>
            <person name="Bandaranaike D."/>
            <person name="Bellair M."/>
            <person name="Blankenburg K."/>
            <person name="Chao H."/>
            <person name="Dinh H."/>
            <person name="Doddapaneni H."/>
            <person name="Dugan-Rocha S."/>
            <person name="Elkadiri S."/>
            <person name="Gnanaolivu R."/>
            <person name="Hernandez B."/>
            <person name="Skinner E."/>
            <person name="Javaid M."/>
            <person name="Lee S."/>
            <person name="Li M."/>
            <person name="Ming W."/>
            <person name="Munidasa M."/>
            <person name="Muniz J."/>
            <person name="Nguyen L."/>
            <person name="Hughes D."/>
            <person name="Osuji N."/>
            <person name="Pu L.-L."/>
            <person name="Puazo M."/>
            <person name="Qu C."/>
            <person name="Quiroz J."/>
            <person name="Raj R."/>
            <person name="Weissenberger G."/>
            <person name="Xin Y."/>
            <person name="Zou X."/>
            <person name="Han Y."/>
            <person name="Worley K."/>
            <person name="Muzny D."/>
            <person name="Gibbs R."/>
        </authorList>
    </citation>
    <scope>NUCLEOTIDE SEQUENCE</scope>
    <source>
        <strain evidence="3">Sampled in the wild</strain>
    </source>
</reference>
<reference evidence="3" key="1">
    <citation type="submission" date="2013-04" db="EMBL/GenBank/DDBJ databases">
        <authorList>
            <person name="Qu J."/>
            <person name="Murali S.C."/>
            <person name="Bandaranaike D."/>
            <person name="Bellair M."/>
            <person name="Blankenburg K."/>
            <person name="Chao H."/>
            <person name="Dinh H."/>
            <person name="Doddapaneni H."/>
            <person name="Downs B."/>
            <person name="Dugan-Rocha S."/>
            <person name="Elkadiri S."/>
            <person name="Gnanaolivu R.D."/>
            <person name="Hernandez B."/>
            <person name="Javaid M."/>
            <person name="Jayaseelan J.C."/>
            <person name="Lee S."/>
            <person name="Li M."/>
            <person name="Ming W."/>
            <person name="Munidasa M."/>
            <person name="Muniz J."/>
            <person name="Nguyen L."/>
            <person name="Ongeri F."/>
            <person name="Osuji N."/>
            <person name="Pu L.-L."/>
            <person name="Puazo M."/>
            <person name="Qu C."/>
            <person name="Quiroz J."/>
            <person name="Raj R."/>
            <person name="Weissenberger G."/>
            <person name="Xin Y."/>
            <person name="Zou X."/>
            <person name="Han Y."/>
            <person name="Richards S."/>
            <person name="Worley K."/>
            <person name="Muzny D."/>
            <person name="Gibbs R."/>
        </authorList>
    </citation>
    <scope>NUCLEOTIDE SEQUENCE</scope>
    <source>
        <strain evidence="3">Sampled in the wild</strain>
    </source>
</reference>
<gene>
    <name evidence="3" type="ORF">J437_LFUL000298</name>
</gene>
<comment type="caution">
    <text evidence="3">The sequence shown here is derived from an EMBL/GenBank/DDBJ whole genome shotgun (WGS) entry which is preliminary data.</text>
</comment>
<dbReference type="Proteomes" id="UP000792457">
    <property type="component" value="Unassembled WGS sequence"/>
</dbReference>
<evidence type="ECO:0000256" key="2">
    <source>
        <dbReference type="SAM" id="MobiDB-lite"/>
    </source>
</evidence>
<comment type="similarity">
    <text evidence="1">Belongs to the FAM219 family.</text>
</comment>
<protein>
    <submittedName>
        <fullName evidence="3">Uncharacterized protein</fullName>
    </submittedName>
</protein>
<sequence length="291" mass="31668">MLINGVMEDSGIDSDPKQQKLREDDKLFSPSSDSSACSTTIGTPKKKNVKELHKKLERRIEQAKKIHVKGLRDHEARRGLIPIQRLSIPSKGSSLSMSGGSGVGGSGLGGEGSSGGGGSKDNSNLLQSKRENQPLVEWDTDESEEEIHFFPVSSSAGKGNIPMGRQVLTDTFSIEGLDLSGEEDEEEDEDDEDDLNLVPPKLHYQTYIQLEPSEEEIHFFPVSSSAGKGNIPMGRQVLTDTFSIEGLDLSGEEDEEEDEDDEDDLNLVPPKLHYQTCTCCALPVSCGCAIM</sequence>
<feature type="region of interest" description="Disordered" evidence="2">
    <location>
        <begin position="1"/>
        <end position="49"/>
    </location>
</feature>
<dbReference type="PANTHER" id="PTHR31281:SF3">
    <property type="entry name" value="PROTEIN FAM219A"/>
    <property type="match status" value="1"/>
</dbReference>
<dbReference type="InterPro" id="IPR029339">
    <property type="entry name" value="FAM219"/>
</dbReference>
<proteinExistence type="inferred from homology"/>
<evidence type="ECO:0000313" key="3">
    <source>
        <dbReference type="EMBL" id="KAG8226993.1"/>
    </source>
</evidence>
<organism evidence="3 4">
    <name type="scientific">Ladona fulva</name>
    <name type="common">Scarce chaser dragonfly</name>
    <name type="synonym">Libellula fulva</name>
    <dbReference type="NCBI Taxonomy" id="123851"/>
    <lineage>
        <taxon>Eukaryota</taxon>
        <taxon>Metazoa</taxon>
        <taxon>Ecdysozoa</taxon>
        <taxon>Arthropoda</taxon>
        <taxon>Hexapoda</taxon>
        <taxon>Insecta</taxon>
        <taxon>Pterygota</taxon>
        <taxon>Palaeoptera</taxon>
        <taxon>Odonata</taxon>
        <taxon>Epiprocta</taxon>
        <taxon>Anisoptera</taxon>
        <taxon>Libelluloidea</taxon>
        <taxon>Libellulidae</taxon>
        <taxon>Ladona</taxon>
    </lineage>
</organism>
<feature type="compositionally biased region" description="Gly residues" evidence="2">
    <location>
        <begin position="99"/>
        <end position="119"/>
    </location>
</feature>
<dbReference type="EMBL" id="KZ308307">
    <property type="protein sequence ID" value="KAG8226993.1"/>
    <property type="molecule type" value="Genomic_DNA"/>
</dbReference>